<evidence type="ECO:0000256" key="1">
    <source>
        <dbReference type="ARBA" id="ARBA00006479"/>
    </source>
</evidence>
<dbReference type="Pfam" id="PF12802">
    <property type="entry name" value="MarR_2"/>
    <property type="match status" value="1"/>
</dbReference>
<feature type="domain" description="HTH marR-type" evidence="2">
    <location>
        <begin position="28"/>
        <end position="67"/>
    </location>
</feature>
<dbReference type="SUPFAM" id="SSF46785">
    <property type="entry name" value="Winged helix' DNA-binding domain"/>
    <property type="match status" value="1"/>
</dbReference>
<dbReference type="InterPro" id="IPR000835">
    <property type="entry name" value="HTH_MarR-typ"/>
</dbReference>
<dbReference type="Gene3D" id="3.30.420.40">
    <property type="match status" value="2"/>
</dbReference>
<evidence type="ECO:0000259" key="2">
    <source>
        <dbReference type="Pfam" id="PF12802"/>
    </source>
</evidence>
<dbReference type="EMBL" id="JACHZG010000001">
    <property type="protein sequence ID" value="MBB3327204.1"/>
    <property type="molecule type" value="Genomic_DNA"/>
</dbReference>
<name>A0A7W5JVN5_9ACTN</name>
<dbReference type="Gene3D" id="1.10.10.10">
    <property type="entry name" value="Winged helix-like DNA-binding domain superfamily/Winged helix DNA-binding domain"/>
    <property type="match status" value="1"/>
</dbReference>
<gene>
    <name evidence="3" type="ORF">FHX39_002148</name>
</gene>
<keyword evidence="3" id="KW-0808">Transferase</keyword>
<dbReference type="RefSeq" id="WP_183338276.1">
    <property type="nucleotide sequence ID" value="NZ_JACHZG010000001.1"/>
</dbReference>
<dbReference type="GO" id="GO:0003700">
    <property type="term" value="F:DNA-binding transcription factor activity"/>
    <property type="evidence" value="ECO:0007669"/>
    <property type="project" value="InterPro"/>
</dbReference>
<keyword evidence="4" id="KW-1185">Reference proteome</keyword>
<dbReference type="GO" id="GO:0016301">
    <property type="term" value="F:kinase activity"/>
    <property type="evidence" value="ECO:0007669"/>
    <property type="project" value="UniProtKB-KW"/>
</dbReference>
<dbReference type="PANTHER" id="PTHR18964:SF149">
    <property type="entry name" value="BIFUNCTIONAL UDP-N-ACETYLGLUCOSAMINE 2-EPIMERASE_N-ACETYLMANNOSAMINE KINASE"/>
    <property type="match status" value="1"/>
</dbReference>
<comment type="similarity">
    <text evidence="1">Belongs to the ROK (NagC/XylR) family.</text>
</comment>
<dbReference type="SUPFAM" id="SSF53067">
    <property type="entry name" value="Actin-like ATPase domain"/>
    <property type="match status" value="1"/>
</dbReference>
<evidence type="ECO:0000313" key="4">
    <source>
        <dbReference type="Proteomes" id="UP000565572"/>
    </source>
</evidence>
<dbReference type="InterPro" id="IPR043129">
    <property type="entry name" value="ATPase_NBD"/>
</dbReference>
<dbReference type="Proteomes" id="UP000565572">
    <property type="component" value="Unassembled WGS sequence"/>
</dbReference>
<dbReference type="Pfam" id="PF00480">
    <property type="entry name" value="ROK"/>
    <property type="match status" value="1"/>
</dbReference>
<accession>A0A7W5JVN5</accession>
<dbReference type="InterPro" id="IPR036388">
    <property type="entry name" value="WH-like_DNA-bd_sf"/>
</dbReference>
<reference evidence="3 4" key="1">
    <citation type="submission" date="2020-08" db="EMBL/GenBank/DDBJ databases">
        <title>Sequencing the genomes of 1000 actinobacteria strains.</title>
        <authorList>
            <person name="Klenk H.-P."/>
        </authorList>
    </citation>
    <scope>NUCLEOTIDE SEQUENCE [LARGE SCALE GENOMIC DNA]</scope>
    <source>
        <strain evidence="3 4">DSM 11053</strain>
    </source>
</reference>
<proteinExistence type="inferred from homology"/>
<protein>
    <submittedName>
        <fullName evidence="3">Putative NBD/HSP70 family sugar kinase</fullName>
    </submittedName>
</protein>
<comment type="caution">
    <text evidence="3">The sequence shown here is derived from an EMBL/GenBank/DDBJ whole genome shotgun (WGS) entry which is preliminary data.</text>
</comment>
<keyword evidence="3" id="KW-0418">Kinase</keyword>
<dbReference type="AlphaFoldDB" id="A0A7W5JVN5"/>
<sequence>MPGRSALSAAVSSTGSVRVANERAVYDVLCRGGGLSAPELGEVTGLSKPTVGLALAELEQLGLVEQAGRRRGSTGRAPRLYQLRPSAAGALAIDVGRSWVRGARVDLAGQVQQRAELRADGRSADALVDQVLRLAGDLGAADHHVSHTVLGSPGVYDRAADVIRLAPNLPGWETSSVLSRLRAGLPGDLVVENDINLAALAELDDLARLDDPVDTFVLVSVGTGLGMGIVSGGRLLRGARGAAGEISYLPADPSSAVTSTRLEELTGSASIVRAAREAGLDLPSAEAVFDAARHGSAPAQDVVAGEAERLSLALAAVVAVLDPPLIVLGGGVGRNGDLLLGPVRTDLGRRLPLAPPEIRISRLGTDAPLQGAVADGLARARHTAFAVATSA</sequence>
<evidence type="ECO:0000313" key="3">
    <source>
        <dbReference type="EMBL" id="MBB3327204.1"/>
    </source>
</evidence>
<dbReference type="InterPro" id="IPR000600">
    <property type="entry name" value="ROK"/>
</dbReference>
<organism evidence="3 4">
    <name type="scientific">Microlunatus antarcticus</name>
    <dbReference type="NCBI Taxonomy" id="53388"/>
    <lineage>
        <taxon>Bacteria</taxon>
        <taxon>Bacillati</taxon>
        <taxon>Actinomycetota</taxon>
        <taxon>Actinomycetes</taxon>
        <taxon>Propionibacteriales</taxon>
        <taxon>Propionibacteriaceae</taxon>
        <taxon>Microlunatus</taxon>
    </lineage>
</organism>
<dbReference type="InterPro" id="IPR036390">
    <property type="entry name" value="WH_DNA-bd_sf"/>
</dbReference>
<dbReference type="PANTHER" id="PTHR18964">
    <property type="entry name" value="ROK (REPRESSOR, ORF, KINASE) FAMILY"/>
    <property type="match status" value="1"/>
</dbReference>